<dbReference type="PANTHER" id="PTHR16128">
    <property type="entry name" value="FAD/NAD(P)-BINDING OXIDOREDUCTASE FAMILY PROTEIN"/>
    <property type="match status" value="1"/>
</dbReference>
<dbReference type="AlphaFoldDB" id="A0ABD5ZT81"/>
<reference evidence="2 3" key="1">
    <citation type="journal article" date="2019" name="Int. J. Syst. Evol. Microbiol.">
        <title>The Global Catalogue of Microorganisms (GCM) 10K type strain sequencing project: providing services to taxonomists for standard genome sequencing and annotation.</title>
        <authorList>
            <consortium name="The Broad Institute Genomics Platform"/>
            <consortium name="The Broad Institute Genome Sequencing Center for Infectious Disease"/>
            <person name="Wu L."/>
            <person name="Ma J."/>
        </authorList>
    </citation>
    <scope>NUCLEOTIDE SEQUENCE [LARGE SCALE GENOMIC DNA]</scope>
    <source>
        <strain evidence="2 3">DT85</strain>
    </source>
</reference>
<dbReference type="Gene3D" id="3.90.660.10">
    <property type="match status" value="1"/>
</dbReference>
<comment type="caution">
    <text evidence="2">The sequence shown here is derived from an EMBL/GenBank/DDBJ whole genome shotgun (WGS) entry which is preliminary data.</text>
</comment>
<dbReference type="SUPFAM" id="SSF51905">
    <property type="entry name" value="FAD/NAD(P)-binding domain"/>
    <property type="match status" value="1"/>
</dbReference>
<gene>
    <name evidence="2" type="ORF">ACFQJ4_14050</name>
</gene>
<evidence type="ECO:0000259" key="1">
    <source>
        <dbReference type="Pfam" id="PF01593"/>
    </source>
</evidence>
<keyword evidence="3" id="KW-1185">Reference proteome</keyword>
<dbReference type="Pfam" id="PF13450">
    <property type="entry name" value="NAD_binding_8"/>
    <property type="match status" value="1"/>
</dbReference>
<dbReference type="InterPro" id="IPR002937">
    <property type="entry name" value="Amino_oxidase"/>
</dbReference>
<protein>
    <submittedName>
        <fullName evidence="2">NAD(P)/FAD-dependent oxidoreductase</fullName>
    </submittedName>
</protein>
<organism evidence="2 3">
    <name type="scientific">Halosegnis marinus</name>
    <dbReference type="NCBI Taxonomy" id="3034023"/>
    <lineage>
        <taxon>Archaea</taxon>
        <taxon>Methanobacteriati</taxon>
        <taxon>Methanobacteriota</taxon>
        <taxon>Stenosarchaea group</taxon>
        <taxon>Halobacteria</taxon>
        <taxon>Halobacteriales</taxon>
        <taxon>Natronomonadaceae</taxon>
        <taxon>Halosegnis</taxon>
    </lineage>
</organism>
<dbReference type="RefSeq" id="WP_276234592.1">
    <property type="nucleotide sequence ID" value="NZ_CP119802.1"/>
</dbReference>
<dbReference type="InterPro" id="IPR036188">
    <property type="entry name" value="FAD/NAD-bd_sf"/>
</dbReference>
<dbReference type="Gene3D" id="3.50.50.60">
    <property type="entry name" value="FAD/NAD(P)-binding domain"/>
    <property type="match status" value="1"/>
</dbReference>
<name>A0ABD5ZT81_9EURY</name>
<feature type="domain" description="Amine oxidase" evidence="1">
    <location>
        <begin position="104"/>
        <end position="331"/>
    </location>
</feature>
<dbReference type="PANTHER" id="PTHR16128:SF5">
    <property type="entry name" value="FAD_NAD(P)-BINDING OXIDOREDUCTASE FAMILY PROTEIN"/>
    <property type="match status" value="1"/>
</dbReference>
<evidence type="ECO:0000313" key="2">
    <source>
        <dbReference type="EMBL" id="MFC7236435.1"/>
    </source>
</evidence>
<dbReference type="PROSITE" id="PS51257">
    <property type="entry name" value="PROKAR_LIPOPROTEIN"/>
    <property type="match status" value="1"/>
</dbReference>
<proteinExistence type="predicted"/>
<sequence length="336" mass="35002">MRIAIVGAGAAGAAAAYGCRDAEVVVFEAADRVGGRVASRERDGAAHDHGAGYLKRKDPRVERLLDDVLDEDGRVEITDPVWTFDAAGTIASGDGSRAPKLSFESGIDALVERLLDRSGATVETGTPVGSVAATDDGPAVRDGSGDDLGTFDAVVLTPPAPLTAELLPDDGPLGDLAEACRGVSYRPLVAVMLGYEFDFDPPWFALVNADRGHDCTWVARESAKPGHGAGDTVLAAQFSPEWTRERDDDPDDEVTAAAAEAVAALVGDDRLADPSWGERRTWEHALPNGAADADAVEAAEEAGVYCAGDWVAGEGRVHRALRSGLDAADRVQGGST</sequence>
<dbReference type="GeneID" id="79268155"/>
<evidence type="ECO:0000313" key="3">
    <source>
        <dbReference type="Proteomes" id="UP001596398"/>
    </source>
</evidence>
<dbReference type="Pfam" id="PF01593">
    <property type="entry name" value="Amino_oxidase"/>
    <property type="match status" value="1"/>
</dbReference>
<dbReference type="EMBL" id="JBHTAP010000001">
    <property type="protein sequence ID" value="MFC7236435.1"/>
    <property type="molecule type" value="Genomic_DNA"/>
</dbReference>
<dbReference type="Proteomes" id="UP001596398">
    <property type="component" value="Unassembled WGS sequence"/>
</dbReference>
<accession>A0ABD5ZT81</accession>